<evidence type="ECO:0000256" key="3">
    <source>
        <dbReference type="ARBA" id="ARBA00022630"/>
    </source>
</evidence>
<dbReference type="GO" id="GO:0019646">
    <property type="term" value="P:aerobic electron transport chain"/>
    <property type="evidence" value="ECO:0007669"/>
    <property type="project" value="TreeGrafter"/>
</dbReference>
<dbReference type="OrthoDB" id="9784880at2"/>
<gene>
    <name evidence="7" type="ORF">DFR70_12371</name>
</gene>
<proteinExistence type="inferred from homology"/>
<dbReference type="SUPFAM" id="SSF51905">
    <property type="entry name" value="FAD/NAD(P)-binding domain"/>
    <property type="match status" value="1"/>
</dbReference>
<name>A0A318JTQ5_9NOCA</name>
<dbReference type="Proteomes" id="UP000247569">
    <property type="component" value="Unassembled WGS sequence"/>
</dbReference>
<dbReference type="InterPro" id="IPR051169">
    <property type="entry name" value="NADH-Q_oxidoreductase"/>
</dbReference>
<dbReference type="Pfam" id="PF07992">
    <property type="entry name" value="Pyr_redox_2"/>
    <property type="match status" value="1"/>
</dbReference>
<evidence type="ECO:0000256" key="5">
    <source>
        <dbReference type="ARBA" id="ARBA00023002"/>
    </source>
</evidence>
<comment type="caution">
    <text evidence="7">The sequence shown here is derived from an EMBL/GenBank/DDBJ whole genome shotgun (WGS) entry which is preliminary data.</text>
</comment>
<keyword evidence="4" id="KW-0274">FAD</keyword>
<protein>
    <submittedName>
        <fullName evidence="7">NADH dehydrogenase FAD-containing subunit</fullName>
    </submittedName>
</protein>
<dbReference type="PRINTS" id="PR00368">
    <property type="entry name" value="FADPNR"/>
</dbReference>
<evidence type="ECO:0000313" key="8">
    <source>
        <dbReference type="Proteomes" id="UP000247569"/>
    </source>
</evidence>
<dbReference type="EMBL" id="QJKF01000023">
    <property type="protein sequence ID" value="PXX54777.1"/>
    <property type="molecule type" value="Genomic_DNA"/>
</dbReference>
<feature type="domain" description="FAD/NAD(P)-binding" evidence="6">
    <location>
        <begin position="4"/>
        <end position="282"/>
    </location>
</feature>
<evidence type="ECO:0000256" key="1">
    <source>
        <dbReference type="ARBA" id="ARBA00001974"/>
    </source>
</evidence>
<dbReference type="PRINTS" id="PR00469">
    <property type="entry name" value="PNDRDTASEII"/>
</dbReference>
<dbReference type="InterPro" id="IPR036188">
    <property type="entry name" value="FAD/NAD-bd_sf"/>
</dbReference>
<dbReference type="AlphaFoldDB" id="A0A318JTQ5"/>
<dbReference type="InterPro" id="IPR023753">
    <property type="entry name" value="FAD/NAD-binding_dom"/>
</dbReference>
<comment type="similarity">
    <text evidence="2">Belongs to the NADH dehydrogenase family.</text>
</comment>
<keyword evidence="8" id="KW-1185">Reference proteome</keyword>
<accession>A0A318JTQ5</accession>
<organism evidence="7 8">
    <name type="scientific">Nocardia tenerifensis</name>
    <dbReference type="NCBI Taxonomy" id="228006"/>
    <lineage>
        <taxon>Bacteria</taxon>
        <taxon>Bacillati</taxon>
        <taxon>Actinomycetota</taxon>
        <taxon>Actinomycetes</taxon>
        <taxon>Mycobacteriales</taxon>
        <taxon>Nocardiaceae</taxon>
        <taxon>Nocardia</taxon>
    </lineage>
</organism>
<keyword evidence="3" id="KW-0285">Flavoprotein</keyword>
<dbReference type="Gene3D" id="3.50.50.100">
    <property type="match status" value="1"/>
</dbReference>
<reference evidence="7 8" key="1">
    <citation type="submission" date="2018-05" db="EMBL/GenBank/DDBJ databases">
        <title>Genomic Encyclopedia of Type Strains, Phase IV (KMG-IV): sequencing the most valuable type-strain genomes for metagenomic binning, comparative biology and taxonomic classification.</title>
        <authorList>
            <person name="Goeker M."/>
        </authorList>
    </citation>
    <scope>NUCLEOTIDE SEQUENCE [LARGE SCALE GENOMIC DNA]</scope>
    <source>
        <strain evidence="7 8">DSM 44704</strain>
    </source>
</reference>
<dbReference type="PANTHER" id="PTHR42913:SF3">
    <property type="entry name" value="64 KDA MITOCHONDRIAL NADH DEHYDROGENASE (EUROFUNG)"/>
    <property type="match status" value="1"/>
</dbReference>
<dbReference type="PANTHER" id="PTHR42913">
    <property type="entry name" value="APOPTOSIS-INDUCING FACTOR 1"/>
    <property type="match status" value="1"/>
</dbReference>
<dbReference type="GO" id="GO:0003955">
    <property type="term" value="F:NAD(P)H dehydrogenase (quinone) activity"/>
    <property type="evidence" value="ECO:0007669"/>
    <property type="project" value="TreeGrafter"/>
</dbReference>
<evidence type="ECO:0000256" key="2">
    <source>
        <dbReference type="ARBA" id="ARBA00005272"/>
    </source>
</evidence>
<comment type="cofactor">
    <cofactor evidence="1">
        <name>FAD</name>
        <dbReference type="ChEBI" id="CHEBI:57692"/>
    </cofactor>
</comment>
<keyword evidence="5" id="KW-0560">Oxidoreductase</keyword>
<sequence length="396" mass="42087">MKHRIVVLGAGYAGAFCAGYLARRLHPDDVEITVVNAESDFVERLRLHQLAAGQNLRHRPLAKIFAGTGIRLRVARITHVDVERRAVDLVDGQGVDRLEYDTLVYALGSTAADHGVPGVAEHAFHVAARPAALRLRARLDELGDHGKVLVVGGNLTAIEAATEIAEAHPGIPIGLATRGELGGWLGPKARRHLLRTFDRFGIEVHEHTTIARVEQASVVAADGTIFAADTTVWTAGFAVHPIAAASGLAVEANGQITVDRHMRSVSHPGVYVAGDSAFIIADNGLPLPMSCASAGFTGTQATAAIIGDLTGRKVETTSLPYVGNHISLGRKDGLFQFVDGDGRSMPGALRGRPAARVKATILAFTAWSLRHPTLGKPSHRYRLATTREHAPEVVAA</sequence>
<evidence type="ECO:0000259" key="6">
    <source>
        <dbReference type="Pfam" id="PF07992"/>
    </source>
</evidence>
<evidence type="ECO:0000313" key="7">
    <source>
        <dbReference type="EMBL" id="PXX54777.1"/>
    </source>
</evidence>
<dbReference type="RefSeq" id="WP_040743441.1">
    <property type="nucleotide sequence ID" value="NZ_QJKF01000023.1"/>
</dbReference>
<evidence type="ECO:0000256" key="4">
    <source>
        <dbReference type="ARBA" id="ARBA00022827"/>
    </source>
</evidence>